<evidence type="ECO:0000313" key="1">
    <source>
        <dbReference type="EMBL" id="POF64188.1"/>
    </source>
</evidence>
<accession>A0A2S3W5V4</accession>
<protein>
    <submittedName>
        <fullName evidence="1">Uncharacterized protein</fullName>
    </submittedName>
</protein>
<dbReference type="OrthoDB" id="7277888at2"/>
<reference evidence="1 2" key="1">
    <citation type="submission" date="2018-01" db="EMBL/GenBank/DDBJ databases">
        <title>Draft Genome Sequence of Komagataeibacter maltaceti LMG 1529, a Vinegar Producing Acetic Acid Bacterium Isolated from Malt Vinegar Brewery Acetifiers.</title>
        <authorList>
            <person name="Zhang Q."/>
            <person name="Hollensteiner J."/>
            <person name="Poehlein A."/>
            <person name="Daniel R."/>
        </authorList>
    </citation>
    <scope>NUCLEOTIDE SEQUENCE [LARGE SCALE GENOMIC DNA]</scope>
    <source>
        <strain evidence="1 2">LMG 1529</strain>
    </source>
</reference>
<dbReference type="EMBL" id="POTC01000001">
    <property type="protein sequence ID" value="POF64188.1"/>
    <property type="molecule type" value="Genomic_DNA"/>
</dbReference>
<evidence type="ECO:0000313" key="2">
    <source>
        <dbReference type="Proteomes" id="UP000237344"/>
    </source>
</evidence>
<comment type="caution">
    <text evidence="1">The sequence shown here is derived from an EMBL/GenBank/DDBJ whole genome shotgun (WGS) entry which is preliminary data.</text>
</comment>
<dbReference type="RefSeq" id="WP_110093791.1">
    <property type="nucleotide sequence ID" value="NZ_NKUE01000003.1"/>
</dbReference>
<name>A0A2S3W5V4_9PROT</name>
<proteinExistence type="predicted"/>
<organism evidence="1 2">
    <name type="scientific">Novacetimonas maltaceti</name>
    <dbReference type="NCBI Taxonomy" id="1203393"/>
    <lineage>
        <taxon>Bacteria</taxon>
        <taxon>Pseudomonadati</taxon>
        <taxon>Pseudomonadota</taxon>
        <taxon>Alphaproteobacteria</taxon>
        <taxon>Acetobacterales</taxon>
        <taxon>Acetobacteraceae</taxon>
        <taxon>Novacetimonas</taxon>
    </lineage>
</organism>
<keyword evidence="2" id="KW-1185">Reference proteome</keyword>
<dbReference type="Proteomes" id="UP000237344">
    <property type="component" value="Unassembled WGS sequence"/>
</dbReference>
<sequence>MSARQILVYEAHISGLEHALAAAVEMLTPLQQARLLGVVQKAAAEDSQCDTLGTCPADEPCIQPFSNGHLMAATCIQHAAYPAARSPSA</sequence>
<gene>
    <name evidence="1" type="ORF">KMAL_00820</name>
</gene>
<dbReference type="AlphaFoldDB" id="A0A2S3W5V4"/>